<dbReference type="EMBL" id="ASGY01000146">
    <property type="protein sequence ID" value="KGE66223.1"/>
    <property type="molecule type" value="Genomic_DNA"/>
</dbReference>
<evidence type="ECO:0000313" key="2">
    <source>
        <dbReference type="Proteomes" id="UP000030060"/>
    </source>
</evidence>
<protein>
    <submittedName>
        <fullName evidence="1">Uncharacterized protein</fullName>
    </submittedName>
</protein>
<proteinExistence type="predicted"/>
<dbReference type="Proteomes" id="UP000030060">
    <property type="component" value="Unassembled WGS sequence"/>
</dbReference>
<gene>
    <name evidence="1" type="ORF">K814_0120135</name>
</gene>
<sequence>MAMIEIGGKGDVKVKDSTTTADTLIKSIGENSDLKADIDNCHAGVPHTKTYANGKGLLVKLRDWVLENLIKSALAFATPLFLGYLAHRFL</sequence>
<dbReference type="AlphaFoldDB" id="A0A0A1YWB1"/>
<reference evidence="1 2" key="1">
    <citation type="journal article" date="2013" name="Genome Announc.">
        <title>Draft Genome Sequence of Pseudomonas fluorescens LMG 5329, a White Line-Inducing Principle-Producing Bioindicator for the Mushroom Pathogen Pseudomonas tolaasii.</title>
        <authorList>
            <person name="Ghequire M.G."/>
            <person name="Rokni-Zadeh H."/>
            <person name="Zarrineh P."/>
            <person name="De Mot R."/>
        </authorList>
    </citation>
    <scope>NUCLEOTIDE SEQUENCE [LARGE SCALE GENOMIC DNA]</scope>
    <source>
        <strain evidence="1 2">LMG 5329</strain>
    </source>
</reference>
<comment type="caution">
    <text evidence="1">The sequence shown here is derived from an EMBL/GenBank/DDBJ whole genome shotgun (WGS) entry which is preliminary data.</text>
</comment>
<organism evidence="1 2">
    <name type="scientific">Pseudomonas fluorescens LMG 5329</name>
    <dbReference type="NCBI Taxonomy" id="1324332"/>
    <lineage>
        <taxon>Bacteria</taxon>
        <taxon>Pseudomonadati</taxon>
        <taxon>Pseudomonadota</taxon>
        <taxon>Gammaproteobacteria</taxon>
        <taxon>Pseudomonadales</taxon>
        <taxon>Pseudomonadaceae</taxon>
        <taxon>Pseudomonas</taxon>
    </lineage>
</organism>
<name>A0A0A1YWB1_PSEFL</name>
<accession>A0A0A1YWB1</accession>
<dbReference type="RefSeq" id="WP_038848300.1">
    <property type="nucleotide sequence ID" value="NZ_ASGY01000146.1"/>
</dbReference>
<evidence type="ECO:0000313" key="1">
    <source>
        <dbReference type="EMBL" id="KGE66223.1"/>
    </source>
</evidence>